<dbReference type="HOGENOM" id="CLU_2452624_0_0_11"/>
<protein>
    <submittedName>
        <fullName evidence="1">Uncharacterized protein</fullName>
    </submittedName>
</protein>
<dbReference type="EMBL" id="CP000432">
    <property type="protein sequence ID" value="ABH00044.1"/>
    <property type="molecule type" value="Genomic_DNA"/>
</dbReference>
<dbReference type="KEGG" id="rha:RHA1_ro09000"/>
<dbReference type="AlphaFoldDB" id="Q0RXE2"/>
<keyword evidence="1" id="KW-0614">Plasmid</keyword>
<evidence type="ECO:0000313" key="2">
    <source>
        <dbReference type="Proteomes" id="UP000008710"/>
    </source>
</evidence>
<proteinExistence type="predicted"/>
<gene>
    <name evidence="1" type="ordered locus">RHA1_ro09000</name>
</gene>
<name>Q0RXE2_RHOJR</name>
<sequence>MSTLSTVIDLTVGDKERSEDLRSAIDQAEPGSLLMSMVHVAGDLSLLDEFEGKLAASLHALKIDAEAATTHYGASSGARCRRPDSSRPR</sequence>
<dbReference type="RefSeq" id="WP_011599720.1">
    <property type="nucleotide sequence ID" value="NC_008269.1"/>
</dbReference>
<dbReference type="Proteomes" id="UP000008710">
    <property type="component" value="Plasmid pRHL1"/>
</dbReference>
<geneLocation type="plasmid" evidence="1 2">
    <name>pRHL1</name>
</geneLocation>
<evidence type="ECO:0000313" key="1">
    <source>
        <dbReference type="EMBL" id="ABH00044.1"/>
    </source>
</evidence>
<organism evidence="1 2">
    <name type="scientific">Rhodococcus jostii (strain RHA1)</name>
    <dbReference type="NCBI Taxonomy" id="101510"/>
    <lineage>
        <taxon>Bacteria</taxon>
        <taxon>Bacillati</taxon>
        <taxon>Actinomycetota</taxon>
        <taxon>Actinomycetes</taxon>
        <taxon>Mycobacteriales</taxon>
        <taxon>Nocardiaceae</taxon>
        <taxon>Rhodococcus</taxon>
    </lineage>
</organism>
<reference evidence="2" key="1">
    <citation type="journal article" date="2006" name="Proc. Natl. Acad. Sci. U.S.A.">
        <title>The complete genome of Rhodococcus sp. RHA1 provides insights into a catabolic powerhouse.</title>
        <authorList>
            <person name="McLeod M.P."/>
            <person name="Warren R.L."/>
            <person name="Hsiao W.W.L."/>
            <person name="Araki N."/>
            <person name="Myhre M."/>
            <person name="Fernandes C."/>
            <person name="Miyazawa D."/>
            <person name="Wong W."/>
            <person name="Lillquist A.L."/>
            <person name="Wang D."/>
            <person name="Dosanjh M."/>
            <person name="Hara H."/>
            <person name="Petrescu A."/>
            <person name="Morin R.D."/>
            <person name="Yang G."/>
            <person name="Stott J.M."/>
            <person name="Schein J.E."/>
            <person name="Shin H."/>
            <person name="Smailus D."/>
            <person name="Siddiqui A.S."/>
            <person name="Marra M.A."/>
            <person name="Jones S.J.M."/>
            <person name="Holt R."/>
            <person name="Brinkman F.S.L."/>
            <person name="Miyauchi K."/>
            <person name="Fukuda M."/>
            <person name="Davies J.E."/>
            <person name="Mohn W.W."/>
            <person name="Eltis L.D."/>
        </authorList>
    </citation>
    <scope>NUCLEOTIDE SEQUENCE [LARGE SCALE GENOMIC DNA]</scope>
    <source>
        <strain evidence="2">RHA1</strain>
    </source>
</reference>
<accession>Q0RXE2</accession>